<gene>
    <name evidence="2" type="ORF">THITE_2119644</name>
</gene>
<name>G2RC27_THETT</name>
<dbReference type="HOGENOM" id="CLU_2869228_0_0_1"/>
<keyword evidence="3" id="KW-1185">Reference proteome</keyword>
<dbReference type="Proteomes" id="UP000008181">
    <property type="component" value="Chromosome 4"/>
</dbReference>
<dbReference type="KEGG" id="ttt:THITE_2119644"/>
<sequence>MRDNRLPLAFYLRLFGHEISVRERFVAAFVMMLSVVLSVVGTVWAFLPKSLIGVEPEPEAPALR</sequence>
<evidence type="ECO:0000313" key="2">
    <source>
        <dbReference type="EMBL" id="AEO69348.1"/>
    </source>
</evidence>
<dbReference type="GeneID" id="11524152"/>
<keyword evidence="1" id="KW-1133">Transmembrane helix</keyword>
<evidence type="ECO:0000313" key="3">
    <source>
        <dbReference type="Proteomes" id="UP000008181"/>
    </source>
</evidence>
<protein>
    <submittedName>
        <fullName evidence="2">Uncharacterized protein</fullName>
    </submittedName>
</protein>
<organism evidence="2 3">
    <name type="scientific">Thermothielavioides terrestris (strain ATCC 38088 / NRRL 8126)</name>
    <name type="common">Thielavia terrestris</name>
    <dbReference type="NCBI Taxonomy" id="578455"/>
    <lineage>
        <taxon>Eukaryota</taxon>
        <taxon>Fungi</taxon>
        <taxon>Dikarya</taxon>
        <taxon>Ascomycota</taxon>
        <taxon>Pezizomycotina</taxon>
        <taxon>Sordariomycetes</taxon>
        <taxon>Sordariomycetidae</taxon>
        <taxon>Sordariales</taxon>
        <taxon>Chaetomiaceae</taxon>
        <taxon>Thermothielavioides</taxon>
        <taxon>Thermothielavioides terrestris</taxon>
    </lineage>
</organism>
<keyword evidence="1" id="KW-0812">Transmembrane</keyword>
<keyword evidence="1" id="KW-0472">Membrane</keyword>
<evidence type="ECO:0000256" key="1">
    <source>
        <dbReference type="SAM" id="Phobius"/>
    </source>
</evidence>
<proteinExistence type="predicted"/>
<feature type="transmembrane region" description="Helical" evidence="1">
    <location>
        <begin position="25"/>
        <end position="47"/>
    </location>
</feature>
<dbReference type="EMBL" id="CP003012">
    <property type="protein sequence ID" value="AEO69348.1"/>
    <property type="molecule type" value="Genomic_DNA"/>
</dbReference>
<dbReference type="AlphaFoldDB" id="G2RC27"/>
<reference evidence="2 3" key="1">
    <citation type="journal article" date="2011" name="Nat. Biotechnol.">
        <title>Comparative genomic analysis of the thermophilic biomass-degrading fungi Myceliophthora thermophila and Thielavia terrestris.</title>
        <authorList>
            <person name="Berka R.M."/>
            <person name="Grigoriev I.V."/>
            <person name="Otillar R."/>
            <person name="Salamov A."/>
            <person name="Grimwood J."/>
            <person name="Reid I."/>
            <person name="Ishmael N."/>
            <person name="John T."/>
            <person name="Darmond C."/>
            <person name="Moisan M.-C."/>
            <person name="Henrissat B."/>
            <person name="Coutinho P.M."/>
            <person name="Lombard V."/>
            <person name="Natvig D.O."/>
            <person name="Lindquist E."/>
            <person name="Schmutz J."/>
            <person name="Lucas S."/>
            <person name="Harris P."/>
            <person name="Powlowski J."/>
            <person name="Bellemare A."/>
            <person name="Taylor D."/>
            <person name="Butler G."/>
            <person name="de Vries R.P."/>
            <person name="Allijn I.E."/>
            <person name="van den Brink J."/>
            <person name="Ushinsky S."/>
            <person name="Storms R."/>
            <person name="Powell A.J."/>
            <person name="Paulsen I.T."/>
            <person name="Elbourne L.D.H."/>
            <person name="Baker S.E."/>
            <person name="Magnuson J."/>
            <person name="LaBoissiere S."/>
            <person name="Clutterbuck A.J."/>
            <person name="Martinez D."/>
            <person name="Wogulis M."/>
            <person name="de Leon A.L."/>
            <person name="Rey M.W."/>
            <person name="Tsang A."/>
        </authorList>
    </citation>
    <scope>NUCLEOTIDE SEQUENCE [LARGE SCALE GENOMIC DNA]</scope>
    <source>
        <strain evidence="3">ATCC 38088 / NRRL 8126</strain>
    </source>
</reference>
<accession>G2RC27</accession>
<dbReference type="RefSeq" id="XP_003655684.1">
    <property type="nucleotide sequence ID" value="XM_003655636.1"/>
</dbReference>